<dbReference type="Proteomes" id="UP000191024">
    <property type="component" value="Chromosome H"/>
</dbReference>
<keyword evidence="7 12" id="KW-1133">Transmembrane helix</keyword>
<keyword evidence="6 12" id="KW-0521">NADP</keyword>
<keyword evidence="3 12" id="KW-0812">Transmembrane</keyword>
<comment type="pathway">
    <text evidence="1">Lipid metabolism; fatty acid biosynthesis.</text>
</comment>
<dbReference type="EC" id="1.1.1.330" evidence="12"/>
<evidence type="ECO:0000256" key="10">
    <source>
        <dbReference type="ARBA" id="ARBA00023136"/>
    </source>
</evidence>
<evidence type="ECO:0000256" key="4">
    <source>
        <dbReference type="ARBA" id="ARBA00022824"/>
    </source>
</evidence>
<protein>
    <recommendedName>
        <fullName evidence="12">Very-long-chain 3-oxoacyl-CoA reductase</fullName>
        <ecNumber evidence="12">1.1.1.330</ecNumber>
    </recommendedName>
    <alternativeName>
        <fullName evidence="12">3-ketoacyl-CoA reductase</fullName>
        <shortName evidence="12">3-ketoreductase</shortName>
        <shortName evidence="12">KAR</shortName>
    </alternativeName>
    <alternativeName>
        <fullName evidence="12">Microsomal beta-keto-reductase</fullName>
    </alternativeName>
</protein>
<keyword evidence="4 12" id="KW-0256">Endoplasmic reticulum</keyword>
<keyword evidence="2 12" id="KW-0444">Lipid biosynthesis</keyword>
<organism evidence="14 15">
    <name type="scientific">Lachancea mirantina</name>
    <dbReference type="NCBI Taxonomy" id="1230905"/>
    <lineage>
        <taxon>Eukaryota</taxon>
        <taxon>Fungi</taxon>
        <taxon>Dikarya</taxon>
        <taxon>Ascomycota</taxon>
        <taxon>Saccharomycotina</taxon>
        <taxon>Saccharomycetes</taxon>
        <taxon>Saccharomycetales</taxon>
        <taxon>Saccharomycetaceae</taxon>
        <taxon>Lachancea</taxon>
    </lineage>
</organism>
<dbReference type="InterPro" id="IPR036291">
    <property type="entry name" value="NAD(P)-bd_dom_sf"/>
</dbReference>
<evidence type="ECO:0000256" key="2">
    <source>
        <dbReference type="ARBA" id="ARBA00022516"/>
    </source>
</evidence>
<dbReference type="UniPathway" id="UPA00094"/>
<evidence type="ECO:0000256" key="7">
    <source>
        <dbReference type="ARBA" id="ARBA00022989"/>
    </source>
</evidence>
<evidence type="ECO:0000313" key="15">
    <source>
        <dbReference type="Proteomes" id="UP000191024"/>
    </source>
</evidence>
<accession>A0A1G4KFP7</accession>
<dbReference type="CDD" id="cd05356">
    <property type="entry name" value="17beta-HSD1_like_SDR_c"/>
    <property type="match status" value="1"/>
</dbReference>
<dbReference type="PROSITE" id="PS00061">
    <property type="entry name" value="ADH_SHORT"/>
    <property type="match status" value="1"/>
</dbReference>
<dbReference type="GO" id="GO:0045703">
    <property type="term" value="F:ketoreductase activity"/>
    <property type="evidence" value="ECO:0007669"/>
    <property type="project" value="UniProtKB-UniRule"/>
</dbReference>
<comment type="subcellular location">
    <subcellularLocation>
        <location evidence="12">Endoplasmic reticulum membrane</location>
        <topology evidence="12">Single-pass membrane protein</topology>
    </subcellularLocation>
</comment>
<keyword evidence="10 12" id="KW-0472">Membrane</keyword>
<evidence type="ECO:0000256" key="1">
    <source>
        <dbReference type="ARBA" id="ARBA00005194"/>
    </source>
</evidence>
<dbReference type="PANTHER" id="PTHR43086">
    <property type="entry name" value="VERY-LONG-CHAIN 3-OXOOACYL-COA REDUCTASE"/>
    <property type="match status" value="1"/>
</dbReference>
<dbReference type="PIRSF" id="PIRSF000126">
    <property type="entry name" value="11-beta-HSD1"/>
    <property type="match status" value="1"/>
</dbReference>
<evidence type="ECO:0000256" key="11">
    <source>
        <dbReference type="ARBA" id="ARBA00023160"/>
    </source>
</evidence>
<sequence>MSFTRQFNALRSENKVTDVLLWSVFALGVLKATTLVLSLASLIADLFVLPGVSFKKYGAYKGKYGVVTGASDGIGKEYARQLAKRGFNLVLISRTLSKLEALKEELVGKYKIEVSVLALDIADDSESNYKAIQETCEGLPVTILVNNVGQSHSIPVPFLETEEKELRDIITINTTATLRITQVVAPLIVKTARESHCRGLILSMGSFGGLLPTPLLATYSGSKAFLQGWSAALAGELKSQNVDVELVLSYLVTSAMSKIRRTSMMIPNPAQFVAATLKNVGRRCGAQERYATITPYWSHALYHFVIENTVGVYSKLANGINYSFHKSIRVRALKKAERQAKKQ</sequence>
<feature type="active site" description="Proton acceptor" evidence="12">
    <location>
        <position position="219"/>
    </location>
</feature>
<evidence type="ECO:0000256" key="5">
    <source>
        <dbReference type="ARBA" id="ARBA00022832"/>
    </source>
</evidence>
<dbReference type="PANTHER" id="PTHR43086:SF2">
    <property type="entry name" value="HYDROXYSTEROID DEHYDROGENASE-LIKE PROTEIN 1"/>
    <property type="match status" value="1"/>
</dbReference>
<evidence type="ECO:0000256" key="9">
    <source>
        <dbReference type="ARBA" id="ARBA00023098"/>
    </source>
</evidence>
<dbReference type="InterPro" id="IPR020904">
    <property type="entry name" value="Sc_DH/Rdtase_CS"/>
</dbReference>
<dbReference type="AlphaFoldDB" id="A0A1G4KFP7"/>
<dbReference type="HAMAP" id="MF_03107">
    <property type="entry name" value="3_ketoreductase"/>
    <property type="match status" value="1"/>
</dbReference>
<keyword evidence="11 12" id="KW-0275">Fatty acid biosynthesis</keyword>
<dbReference type="OrthoDB" id="5545019at2759"/>
<comment type="catalytic activity">
    <reaction evidence="12">
        <text>a very-long-chain (3R)-3-hydroxyacyl-CoA + NADP(+) = a very-long-chain 3-oxoacyl-CoA + NADPH + H(+)</text>
        <dbReference type="Rhea" id="RHEA:48680"/>
        <dbReference type="ChEBI" id="CHEBI:15378"/>
        <dbReference type="ChEBI" id="CHEBI:57783"/>
        <dbReference type="ChEBI" id="CHEBI:58349"/>
        <dbReference type="ChEBI" id="CHEBI:85440"/>
        <dbReference type="ChEBI" id="CHEBI:90725"/>
        <dbReference type="EC" id="1.1.1.330"/>
    </reaction>
</comment>
<evidence type="ECO:0000313" key="14">
    <source>
        <dbReference type="EMBL" id="SCV03325.1"/>
    </source>
</evidence>
<keyword evidence="8 12" id="KW-0560">Oxidoreductase</keyword>
<dbReference type="GO" id="GO:0005789">
    <property type="term" value="C:endoplasmic reticulum membrane"/>
    <property type="evidence" value="ECO:0007669"/>
    <property type="project" value="UniProtKB-SubCell"/>
</dbReference>
<comment type="similarity">
    <text evidence="12">Belongs to the short-chain dehydrogenases/reductases (SDR) family.</text>
</comment>
<reference evidence="15" key="1">
    <citation type="submission" date="2016-03" db="EMBL/GenBank/DDBJ databases">
        <authorList>
            <person name="Devillers H."/>
        </authorList>
    </citation>
    <scope>NUCLEOTIDE SEQUENCE [LARGE SCALE GENOMIC DNA]</scope>
</reference>
<name>A0A1G4KFP7_9SACH</name>
<dbReference type="GO" id="GO:0030497">
    <property type="term" value="P:fatty acid elongation"/>
    <property type="evidence" value="ECO:0007669"/>
    <property type="project" value="UniProtKB-UniRule"/>
</dbReference>
<evidence type="ECO:0000256" key="12">
    <source>
        <dbReference type="HAMAP-Rule" id="MF_03107"/>
    </source>
</evidence>
<dbReference type="EMBL" id="LT598468">
    <property type="protein sequence ID" value="SCV03325.1"/>
    <property type="molecule type" value="Genomic_DNA"/>
</dbReference>
<dbReference type="FunFam" id="3.40.50.720:FF:000317">
    <property type="entry name" value="Very-long-chain 3-oxoacyl-CoA reductase"/>
    <property type="match status" value="1"/>
</dbReference>
<keyword evidence="15" id="KW-1185">Reference proteome</keyword>
<evidence type="ECO:0000256" key="3">
    <source>
        <dbReference type="ARBA" id="ARBA00022692"/>
    </source>
</evidence>
<proteinExistence type="inferred from homology"/>
<keyword evidence="5 12" id="KW-0276">Fatty acid metabolism</keyword>
<feature type="binding site" evidence="12">
    <location>
        <position position="206"/>
    </location>
    <ligand>
        <name>substrate</name>
    </ligand>
</feature>
<dbReference type="GO" id="GO:0030148">
    <property type="term" value="P:sphingolipid biosynthetic process"/>
    <property type="evidence" value="ECO:0007669"/>
    <property type="project" value="UniProtKB-ARBA"/>
</dbReference>
<dbReference type="PRINTS" id="PR00081">
    <property type="entry name" value="GDHRDH"/>
</dbReference>
<dbReference type="STRING" id="1230905.A0A1G4KFP7"/>
<dbReference type="SUPFAM" id="SSF51735">
    <property type="entry name" value="NAD(P)-binding Rossmann-fold domains"/>
    <property type="match status" value="1"/>
</dbReference>
<comment type="function">
    <text evidence="12">Component of the microsomal membrane bound fatty acid elongation system, which produces the 26-carbon very long-chain fatty acids (VLCFA) from palmitate. Catalyzes the reduction of the 3-ketoacyl-CoA intermediate that is formed in each cycle of fatty acid elongation. VLCFAs serve as precursors for ceramide and sphingolipids.</text>
</comment>
<dbReference type="Pfam" id="PF00106">
    <property type="entry name" value="adh_short"/>
    <property type="match status" value="1"/>
</dbReference>
<dbReference type="InterPro" id="IPR002347">
    <property type="entry name" value="SDR_fam"/>
</dbReference>
<evidence type="ECO:0000256" key="6">
    <source>
        <dbReference type="ARBA" id="ARBA00022857"/>
    </source>
</evidence>
<dbReference type="InterPro" id="IPR027533">
    <property type="entry name" value="3_ketoreductase_fungal"/>
</dbReference>
<gene>
    <name evidence="14" type="ORF">LAMI_0H07250G</name>
</gene>
<dbReference type="Gene3D" id="3.40.50.720">
    <property type="entry name" value="NAD(P)-binding Rossmann-like Domain"/>
    <property type="match status" value="1"/>
</dbReference>
<evidence type="ECO:0000256" key="13">
    <source>
        <dbReference type="SAM" id="Phobius"/>
    </source>
</evidence>
<feature type="transmembrane region" description="Helical" evidence="13">
    <location>
        <begin position="20"/>
        <end position="48"/>
    </location>
</feature>
<evidence type="ECO:0000256" key="8">
    <source>
        <dbReference type="ARBA" id="ARBA00023002"/>
    </source>
</evidence>
<keyword evidence="9 12" id="KW-0443">Lipid metabolism</keyword>
<dbReference type="GO" id="GO:0141040">
    <property type="term" value="F:very-long-chain 3-oxoacyl-CoA reductase activity"/>
    <property type="evidence" value="ECO:0007669"/>
    <property type="project" value="UniProtKB-EC"/>
</dbReference>